<dbReference type="Proteomes" id="UP000534186">
    <property type="component" value="Unassembled WGS sequence"/>
</dbReference>
<sequence length="158" mass="17805">MKADCINVHDKSHHSLAFTQTPQFDKVIPQTFGYILRLYPFHPESKSFAPDGSPCTADTRGVLQRMHVTAMRARYIGKETDRKWEHGDDFSLLAFKPAEFDDLGQIVKADAGLIERIRGVPIKSLVRMANVDRNTIRKVLRGASVRGSTIQRIVATLQ</sequence>
<reference evidence="1 2" key="1">
    <citation type="submission" date="2020-07" db="EMBL/GenBank/DDBJ databases">
        <title>Genomic Encyclopedia of Type Strains, Phase IV (KMG-V): Genome sequencing to study the core and pangenomes of soil and plant-associated prokaryotes.</title>
        <authorList>
            <person name="Whitman W."/>
        </authorList>
    </citation>
    <scope>NUCLEOTIDE SEQUENCE [LARGE SCALE GENOMIC DNA]</scope>
    <source>
        <strain evidence="1 2">M8UP30</strain>
    </source>
</reference>
<proteinExistence type="predicted"/>
<protein>
    <submittedName>
        <fullName evidence="1">Uncharacterized protein</fullName>
    </submittedName>
</protein>
<evidence type="ECO:0000313" key="2">
    <source>
        <dbReference type="Proteomes" id="UP000534186"/>
    </source>
</evidence>
<comment type="caution">
    <text evidence="1">The sequence shown here is derived from an EMBL/GenBank/DDBJ whole genome shotgun (WGS) entry which is preliminary data.</text>
</comment>
<accession>A0A7Y9T482</accession>
<dbReference type="AlphaFoldDB" id="A0A7Y9T482"/>
<name>A0A7Y9T482_9BACT</name>
<evidence type="ECO:0000313" key="1">
    <source>
        <dbReference type="EMBL" id="NYF53172.1"/>
    </source>
</evidence>
<dbReference type="EMBL" id="JACCCV010000002">
    <property type="protein sequence ID" value="NYF53172.1"/>
    <property type="molecule type" value="Genomic_DNA"/>
</dbReference>
<organism evidence="1 2">
    <name type="scientific">Tunturiibacter lichenicola</name>
    <dbReference type="NCBI Taxonomy" id="2051959"/>
    <lineage>
        <taxon>Bacteria</taxon>
        <taxon>Pseudomonadati</taxon>
        <taxon>Acidobacteriota</taxon>
        <taxon>Terriglobia</taxon>
        <taxon>Terriglobales</taxon>
        <taxon>Acidobacteriaceae</taxon>
        <taxon>Tunturiibacter</taxon>
    </lineage>
</organism>
<gene>
    <name evidence="1" type="ORF">HDF12_003571</name>
</gene>